<dbReference type="PROSITE" id="PS50067">
    <property type="entry name" value="KINESIN_MOTOR_2"/>
    <property type="match status" value="1"/>
</dbReference>
<dbReference type="InterPro" id="IPR036961">
    <property type="entry name" value="Kinesin_motor_dom_sf"/>
</dbReference>
<dbReference type="EMBL" id="JAEPRB010000336">
    <property type="protein sequence ID" value="KAG2217020.1"/>
    <property type="molecule type" value="Genomic_DNA"/>
</dbReference>
<evidence type="ECO:0000256" key="2">
    <source>
        <dbReference type="ARBA" id="ARBA00022490"/>
    </source>
</evidence>
<dbReference type="InterPro" id="IPR027417">
    <property type="entry name" value="P-loop_NTPase"/>
</dbReference>
<accession>A0A8H7RUR1</accession>
<protein>
    <recommendedName>
        <fullName evidence="9">Kinesin motor domain-containing protein</fullName>
    </recommendedName>
</protein>
<dbReference type="GO" id="GO:0005874">
    <property type="term" value="C:microtubule"/>
    <property type="evidence" value="ECO:0007669"/>
    <property type="project" value="UniProtKB-KW"/>
</dbReference>
<dbReference type="InterPro" id="IPR001752">
    <property type="entry name" value="Kinesin_motor_dom"/>
</dbReference>
<comment type="caution">
    <text evidence="7">Lacks conserved residue(s) required for the propagation of feature annotation.</text>
</comment>
<feature type="compositionally biased region" description="Low complexity" evidence="8">
    <location>
        <begin position="23"/>
        <end position="53"/>
    </location>
</feature>
<dbReference type="GO" id="GO:0007018">
    <property type="term" value="P:microtubule-based movement"/>
    <property type="evidence" value="ECO:0007669"/>
    <property type="project" value="InterPro"/>
</dbReference>
<comment type="similarity">
    <text evidence="7">Belongs to the TRAFAC class myosin-kinesin ATPase superfamily. Kinesin family.</text>
</comment>
<feature type="domain" description="Kinesin motor" evidence="9">
    <location>
        <begin position="116"/>
        <end position="202"/>
    </location>
</feature>
<dbReference type="GO" id="GO:0005524">
    <property type="term" value="F:ATP binding"/>
    <property type="evidence" value="ECO:0007669"/>
    <property type="project" value="InterPro"/>
</dbReference>
<evidence type="ECO:0000313" key="11">
    <source>
        <dbReference type="Proteomes" id="UP000646827"/>
    </source>
</evidence>
<keyword evidence="4" id="KW-0175">Coiled coil</keyword>
<feature type="region of interest" description="Disordered" evidence="8">
    <location>
        <begin position="1"/>
        <end position="98"/>
    </location>
</feature>
<dbReference type="SUPFAM" id="SSF52540">
    <property type="entry name" value="P-loop containing nucleoside triphosphate hydrolases"/>
    <property type="match status" value="1"/>
</dbReference>
<evidence type="ECO:0000256" key="3">
    <source>
        <dbReference type="ARBA" id="ARBA00022701"/>
    </source>
</evidence>
<evidence type="ECO:0000256" key="8">
    <source>
        <dbReference type="SAM" id="MobiDB-lite"/>
    </source>
</evidence>
<comment type="subcellular location">
    <subcellularLocation>
        <location evidence="1">Cytoplasm</location>
        <location evidence="1">Cytoskeleton</location>
    </subcellularLocation>
</comment>
<keyword evidence="2" id="KW-0963">Cytoplasm</keyword>
<reference evidence="10 11" key="1">
    <citation type="submission" date="2020-12" db="EMBL/GenBank/DDBJ databases">
        <title>Metabolic potential, ecology and presence of endohyphal bacteria is reflected in genomic diversity of Mucoromycotina.</title>
        <authorList>
            <person name="Muszewska A."/>
            <person name="Okrasinska A."/>
            <person name="Steczkiewicz K."/>
            <person name="Drgas O."/>
            <person name="Orlowska M."/>
            <person name="Perlinska-Lenart U."/>
            <person name="Aleksandrzak-Piekarczyk T."/>
            <person name="Szatraj K."/>
            <person name="Zielenkiewicz U."/>
            <person name="Pilsyk S."/>
            <person name="Malc E."/>
            <person name="Mieczkowski P."/>
            <person name="Kruszewska J.S."/>
            <person name="Biernat P."/>
            <person name="Pawlowska J."/>
        </authorList>
    </citation>
    <scope>NUCLEOTIDE SEQUENCE [LARGE SCALE GENOMIC DNA]</scope>
    <source>
        <strain evidence="10 11">CBS 142.35</strain>
    </source>
</reference>
<keyword evidence="11" id="KW-1185">Reference proteome</keyword>
<gene>
    <name evidence="10" type="ORF">INT45_011571</name>
</gene>
<evidence type="ECO:0000256" key="7">
    <source>
        <dbReference type="PROSITE-ProRule" id="PRU00283"/>
    </source>
</evidence>
<sequence length="202" mass="22517">MTNNSTTYLTPHRNVPPNYRNRSPSVSSISSINSTGSNTSTSSSQTTATTTSSRLYPRPTPNMSALTSSRSTRTITTLTPSTSSYYPRRKSSTSSTTSVKSAIVNYTQQRPQNGENVQVCVRCRPMSQNEFLKMQEGCWEVDSNVSRIKLSEVGLQKRRESSKGRQIEHYYDHVFNGSDNTTLYQTSVHKLVEEAMDGYNGS</sequence>
<name>A0A8H7RUR1_9FUNG</name>
<dbReference type="GO" id="GO:0003777">
    <property type="term" value="F:microtubule motor activity"/>
    <property type="evidence" value="ECO:0007669"/>
    <property type="project" value="InterPro"/>
</dbReference>
<evidence type="ECO:0000313" key="10">
    <source>
        <dbReference type="EMBL" id="KAG2217020.1"/>
    </source>
</evidence>
<keyword evidence="5" id="KW-0505">Motor protein</keyword>
<evidence type="ECO:0000256" key="5">
    <source>
        <dbReference type="ARBA" id="ARBA00023175"/>
    </source>
</evidence>
<dbReference type="Proteomes" id="UP000646827">
    <property type="component" value="Unassembled WGS sequence"/>
</dbReference>
<evidence type="ECO:0000256" key="4">
    <source>
        <dbReference type="ARBA" id="ARBA00023054"/>
    </source>
</evidence>
<keyword evidence="3" id="KW-0493">Microtubule</keyword>
<dbReference type="PANTHER" id="PTHR47969">
    <property type="entry name" value="CHROMOSOME-ASSOCIATED KINESIN KIF4A-RELATED"/>
    <property type="match status" value="1"/>
</dbReference>
<dbReference type="GO" id="GO:0008017">
    <property type="term" value="F:microtubule binding"/>
    <property type="evidence" value="ECO:0007669"/>
    <property type="project" value="InterPro"/>
</dbReference>
<comment type="caution">
    <text evidence="10">The sequence shown here is derived from an EMBL/GenBank/DDBJ whole genome shotgun (WGS) entry which is preliminary data.</text>
</comment>
<organism evidence="10 11">
    <name type="scientific">Circinella minor</name>
    <dbReference type="NCBI Taxonomy" id="1195481"/>
    <lineage>
        <taxon>Eukaryota</taxon>
        <taxon>Fungi</taxon>
        <taxon>Fungi incertae sedis</taxon>
        <taxon>Mucoromycota</taxon>
        <taxon>Mucoromycotina</taxon>
        <taxon>Mucoromycetes</taxon>
        <taxon>Mucorales</taxon>
        <taxon>Lichtheimiaceae</taxon>
        <taxon>Circinella</taxon>
    </lineage>
</organism>
<evidence type="ECO:0000256" key="1">
    <source>
        <dbReference type="ARBA" id="ARBA00004245"/>
    </source>
</evidence>
<dbReference type="PANTHER" id="PTHR47969:SF21">
    <property type="entry name" value="KINESIN-LIKE PROTEIN"/>
    <property type="match status" value="1"/>
</dbReference>
<dbReference type="InterPro" id="IPR027640">
    <property type="entry name" value="Kinesin-like_fam"/>
</dbReference>
<dbReference type="Gene3D" id="3.40.850.10">
    <property type="entry name" value="Kinesin motor domain"/>
    <property type="match status" value="1"/>
</dbReference>
<dbReference type="AlphaFoldDB" id="A0A8H7RUR1"/>
<keyword evidence="6" id="KW-0206">Cytoskeleton</keyword>
<proteinExistence type="inferred from homology"/>
<feature type="compositionally biased region" description="Low complexity" evidence="8">
    <location>
        <begin position="64"/>
        <end position="98"/>
    </location>
</feature>
<dbReference type="OrthoDB" id="2275497at2759"/>
<evidence type="ECO:0000256" key="6">
    <source>
        <dbReference type="ARBA" id="ARBA00023212"/>
    </source>
</evidence>
<evidence type="ECO:0000259" key="9">
    <source>
        <dbReference type="PROSITE" id="PS50067"/>
    </source>
</evidence>